<dbReference type="AlphaFoldDB" id="A0A6L3B2F5"/>
<organism evidence="2 3">
    <name type="scientific">Azospirillum brasilense</name>
    <dbReference type="NCBI Taxonomy" id="192"/>
    <lineage>
        <taxon>Bacteria</taxon>
        <taxon>Pseudomonadati</taxon>
        <taxon>Pseudomonadota</taxon>
        <taxon>Alphaproteobacteria</taxon>
        <taxon>Rhodospirillales</taxon>
        <taxon>Azospirillaceae</taxon>
        <taxon>Azospirillum</taxon>
    </lineage>
</organism>
<accession>A0A6L3B2F5</accession>
<feature type="chain" id="PRO_5026927590" description="Copper-binding protein" evidence="1">
    <location>
        <begin position="28"/>
        <end position="120"/>
    </location>
</feature>
<protein>
    <recommendedName>
        <fullName evidence="4">Copper-binding protein</fullName>
    </recommendedName>
</protein>
<dbReference type="Pfam" id="PF11604">
    <property type="entry name" value="CusF_Ec"/>
    <property type="match status" value="1"/>
</dbReference>
<name>A0A6L3B2F5_AZOBR</name>
<proteinExistence type="predicted"/>
<dbReference type="Gene3D" id="2.40.50.320">
    <property type="entry name" value="Copper binding periplasmic protein CusF"/>
    <property type="match status" value="1"/>
</dbReference>
<comment type="caution">
    <text evidence="2">The sequence shown here is derived from an EMBL/GenBank/DDBJ whole genome shotgun (WGS) entry which is preliminary data.</text>
</comment>
<dbReference type="InterPro" id="IPR021647">
    <property type="entry name" value="CusF_Ec"/>
</dbReference>
<sequence length="120" mass="12595">MKDNIMKVYKTAIVAAVATFLAGPALAQSNQGMPGMNMGSQASQPITGKGVVKKVDPVKKTINLNHEPIPAIKWPAMTMDFQVAPNVDLSKVQPGQAVAFGLEKGNGDNYTVTSISPAAK</sequence>
<keyword evidence="1" id="KW-0732">Signal</keyword>
<dbReference type="InterPro" id="IPR042230">
    <property type="entry name" value="CusF_sf"/>
</dbReference>
<dbReference type="Proteomes" id="UP000476837">
    <property type="component" value="Unassembled WGS sequence"/>
</dbReference>
<dbReference type="EMBL" id="QOKV01000005">
    <property type="protein sequence ID" value="KAA0686138.1"/>
    <property type="molecule type" value="Genomic_DNA"/>
</dbReference>
<reference evidence="2 3" key="1">
    <citation type="submission" date="2018-07" db="EMBL/GenBank/DDBJ databases">
        <title>Genome sequence of Roseomonas fauriae ATCC 49958.</title>
        <authorList>
            <person name="Sant'Anna F.H."/>
            <person name="Baldani J.I."/>
            <person name="Zilli J.E."/>
            <person name="Reis V.M."/>
            <person name="Hartmann A."/>
            <person name="Cruz L."/>
            <person name="de Souza E.M."/>
            <person name="de Oliveira Pedrosa F."/>
            <person name="Passaglia L.M.P."/>
        </authorList>
    </citation>
    <scope>NUCLEOTIDE SEQUENCE [LARGE SCALE GENOMIC DNA]</scope>
    <source>
        <strain evidence="2 3">ATCC 49958</strain>
    </source>
</reference>
<evidence type="ECO:0008006" key="4">
    <source>
        <dbReference type="Google" id="ProtNLM"/>
    </source>
</evidence>
<feature type="signal peptide" evidence="1">
    <location>
        <begin position="1"/>
        <end position="27"/>
    </location>
</feature>
<evidence type="ECO:0000313" key="2">
    <source>
        <dbReference type="EMBL" id="KAA0686138.1"/>
    </source>
</evidence>
<evidence type="ECO:0000256" key="1">
    <source>
        <dbReference type="SAM" id="SignalP"/>
    </source>
</evidence>
<evidence type="ECO:0000313" key="3">
    <source>
        <dbReference type="Proteomes" id="UP000476837"/>
    </source>
</evidence>
<gene>
    <name evidence="2" type="ORF">DS837_10575</name>
</gene>